<proteinExistence type="predicted"/>
<feature type="region of interest" description="Disordered" evidence="1">
    <location>
        <begin position="391"/>
        <end position="420"/>
    </location>
</feature>
<protein>
    <submittedName>
        <fullName evidence="2">Uncharacterized protein</fullName>
    </submittedName>
</protein>
<organism evidence="2 3">
    <name type="scientific">Rhamnusium bicolor</name>
    <dbReference type="NCBI Taxonomy" id="1586634"/>
    <lineage>
        <taxon>Eukaryota</taxon>
        <taxon>Metazoa</taxon>
        <taxon>Ecdysozoa</taxon>
        <taxon>Arthropoda</taxon>
        <taxon>Hexapoda</taxon>
        <taxon>Insecta</taxon>
        <taxon>Pterygota</taxon>
        <taxon>Neoptera</taxon>
        <taxon>Endopterygota</taxon>
        <taxon>Coleoptera</taxon>
        <taxon>Polyphaga</taxon>
        <taxon>Cucujiformia</taxon>
        <taxon>Chrysomeloidea</taxon>
        <taxon>Cerambycidae</taxon>
        <taxon>Lepturinae</taxon>
        <taxon>Rhagiini</taxon>
        <taxon>Rhamnusium</taxon>
    </lineage>
</organism>
<name>A0AAV8XBS6_9CUCU</name>
<reference evidence="2" key="1">
    <citation type="journal article" date="2023" name="Insect Mol. Biol.">
        <title>Genome sequencing provides insights into the evolution of gene families encoding plant cell wall-degrading enzymes in longhorned beetles.</title>
        <authorList>
            <person name="Shin N.R."/>
            <person name="Okamura Y."/>
            <person name="Kirsch R."/>
            <person name="Pauchet Y."/>
        </authorList>
    </citation>
    <scope>NUCLEOTIDE SEQUENCE</scope>
    <source>
        <strain evidence="2">RBIC_L_NR</strain>
    </source>
</reference>
<keyword evidence="3" id="KW-1185">Reference proteome</keyword>
<accession>A0AAV8XBS6</accession>
<sequence length="452" mass="53118">MTMYFVFYRSSQRVPSPTYQYNSEDANQEVEYNYPTHQQIEASTENYPSTQRDFEQQITKRLGLAKKPLVEQYLKEVTPTTKTVYNQRPGNYLRLNGRANKHQTEETQRSILKQSPFQYVLQSDLQQKAQAQPQIQYEIPEPKSAQSQQINELQPQTGDLSSYQNALLAHQKVLESENQEDISRSSIFVSHTYPKKPLRKIVNPKQSPVDEDVDYYTQLQQKQPQIYEAQQPAQVRYQARVPYTKPDTTYQASTEEPLIYQQEKYHPEYQTSPEASKYQSADPTYEYQTAAKSDEPTAVQYQRPTALRQGPKYLPEPKTFRYQPATVEEPEMKYQQVRIPTRQQEALIKYEDAIAKLQSQELDRTRQQKVRQQFQGEIQETPVRYRLQYAEESQQVPNQEESEAEYVRPEQPSRYRPAGRGAAIAYRQSLQNSNVRYYRNLGRPVVSYSNYQ</sequence>
<evidence type="ECO:0000313" key="3">
    <source>
        <dbReference type="Proteomes" id="UP001162156"/>
    </source>
</evidence>
<comment type="caution">
    <text evidence="2">The sequence shown here is derived from an EMBL/GenBank/DDBJ whole genome shotgun (WGS) entry which is preliminary data.</text>
</comment>
<evidence type="ECO:0000313" key="2">
    <source>
        <dbReference type="EMBL" id="KAJ8936480.1"/>
    </source>
</evidence>
<dbReference type="AlphaFoldDB" id="A0AAV8XBS6"/>
<dbReference type="Proteomes" id="UP001162156">
    <property type="component" value="Unassembled WGS sequence"/>
</dbReference>
<gene>
    <name evidence="2" type="ORF">NQ314_012343</name>
</gene>
<dbReference type="EMBL" id="JANEYF010003410">
    <property type="protein sequence ID" value="KAJ8936480.1"/>
    <property type="molecule type" value="Genomic_DNA"/>
</dbReference>
<evidence type="ECO:0000256" key="1">
    <source>
        <dbReference type="SAM" id="MobiDB-lite"/>
    </source>
</evidence>